<organism evidence="2 3">
    <name type="scientific">Actinoplanes oblitus</name>
    <dbReference type="NCBI Taxonomy" id="3040509"/>
    <lineage>
        <taxon>Bacteria</taxon>
        <taxon>Bacillati</taxon>
        <taxon>Actinomycetota</taxon>
        <taxon>Actinomycetes</taxon>
        <taxon>Micromonosporales</taxon>
        <taxon>Micromonosporaceae</taxon>
        <taxon>Actinoplanes</taxon>
    </lineage>
</organism>
<feature type="region of interest" description="Disordered" evidence="1">
    <location>
        <begin position="46"/>
        <end position="73"/>
    </location>
</feature>
<gene>
    <name evidence="2" type="ORF">ACTOB_002142</name>
</gene>
<evidence type="ECO:0000313" key="2">
    <source>
        <dbReference type="EMBL" id="WIM98540.1"/>
    </source>
</evidence>
<evidence type="ECO:0000313" key="3">
    <source>
        <dbReference type="Proteomes" id="UP001240150"/>
    </source>
</evidence>
<accession>A0ABY8WNU1</accession>
<proteinExistence type="predicted"/>
<keyword evidence="3" id="KW-1185">Reference proteome</keyword>
<dbReference type="Proteomes" id="UP001240150">
    <property type="component" value="Chromosome"/>
</dbReference>
<dbReference type="EMBL" id="CP126980">
    <property type="protein sequence ID" value="WIM98540.1"/>
    <property type="molecule type" value="Genomic_DNA"/>
</dbReference>
<feature type="compositionally biased region" description="Basic and acidic residues" evidence="1">
    <location>
        <begin position="1"/>
        <end position="15"/>
    </location>
</feature>
<feature type="region of interest" description="Disordered" evidence="1">
    <location>
        <begin position="1"/>
        <end position="33"/>
    </location>
</feature>
<reference evidence="2 3" key="1">
    <citation type="submission" date="2023-06" db="EMBL/GenBank/DDBJ databases">
        <authorList>
            <person name="Yushchuk O."/>
            <person name="Binda E."/>
            <person name="Ruckert-Reed C."/>
            <person name="Fedorenko V."/>
            <person name="Kalinowski J."/>
            <person name="Marinelli F."/>
        </authorList>
    </citation>
    <scope>NUCLEOTIDE SEQUENCE [LARGE SCALE GENOMIC DNA]</scope>
    <source>
        <strain evidence="2 3">NRRL 3884</strain>
    </source>
</reference>
<sequence length="73" mass="7928">MSSGQDRRARQRTADTMRTTAAELEETEASMHRRADAIPDQAARERLHEVASQVTATATDIARRAGQLPPGPG</sequence>
<protein>
    <submittedName>
        <fullName evidence="2">Uncharacterized protein</fullName>
    </submittedName>
</protein>
<dbReference type="RefSeq" id="WP_284919922.1">
    <property type="nucleotide sequence ID" value="NZ_CP126980.1"/>
</dbReference>
<name>A0ABY8WNU1_9ACTN</name>
<evidence type="ECO:0000256" key="1">
    <source>
        <dbReference type="SAM" id="MobiDB-lite"/>
    </source>
</evidence>